<keyword evidence="2" id="KW-1185">Reference proteome</keyword>
<evidence type="ECO:0000313" key="2">
    <source>
        <dbReference type="Proteomes" id="UP001198200"/>
    </source>
</evidence>
<dbReference type="EMBL" id="JAJEQN010000018">
    <property type="protein sequence ID" value="MCC2221655.1"/>
    <property type="molecule type" value="Genomic_DNA"/>
</dbReference>
<proteinExistence type="predicted"/>
<dbReference type="RefSeq" id="WP_308731743.1">
    <property type="nucleotide sequence ID" value="NZ_JAJEQN010000018.1"/>
</dbReference>
<accession>A0AAE3E4I7</accession>
<sequence>MAACDAKNRSGFQQIRSQGSTEPIKFELYYRESSNTRPITYELEIDEDNMGRPYVKEERLRQRVAKVG</sequence>
<protein>
    <submittedName>
        <fullName evidence="1">Uncharacterized protein</fullName>
    </submittedName>
</protein>
<comment type="caution">
    <text evidence="1">The sequence shown here is derived from an EMBL/GenBank/DDBJ whole genome shotgun (WGS) entry which is preliminary data.</text>
</comment>
<dbReference type="AlphaFoldDB" id="A0AAE3E4I7"/>
<reference evidence="1 2" key="1">
    <citation type="submission" date="2021-10" db="EMBL/GenBank/DDBJ databases">
        <title>Anaerobic single-cell dispensing facilitates the cultivation of human gut bacteria.</title>
        <authorList>
            <person name="Afrizal A."/>
        </authorList>
    </citation>
    <scope>NUCLEOTIDE SEQUENCE [LARGE SCALE GENOMIC DNA]</scope>
    <source>
        <strain evidence="1 2">CLA-AA-H224</strain>
    </source>
</reference>
<dbReference type="Proteomes" id="UP001198200">
    <property type="component" value="Unassembled WGS sequence"/>
</dbReference>
<gene>
    <name evidence="1" type="ORF">LKD48_08425</name>
</gene>
<organism evidence="1 2">
    <name type="scientific">Anthropogastromicrobium aceti</name>
    <dbReference type="NCBI Taxonomy" id="2981768"/>
    <lineage>
        <taxon>Bacteria</taxon>
        <taxon>Bacillati</taxon>
        <taxon>Bacillota</taxon>
        <taxon>Clostridia</taxon>
        <taxon>Lachnospirales</taxon>
        <taxon>Lachnospiraceae</taxon>
        <taxon>Anthropogastromicrobium</taxon>
    </lineage>
</organism>
<name>A0AAE3E4I7_9FIRM</name>
<evidence type="ECO:0000313" key="1">
    <source>
        <dbReference type="EMBL" id="MCC2221655.1"/>
    </source>
</evidence>